<dbReference type="PANTHER" id="PTHR23272">
    <property type="entry name" value="BED FINGER-RELATED"/>
    <property type="match status" value="1"/>
</dbReference>
<evidence type="ECO:0000256" key="1">
    <source>
        <dbReference type="SAM" id="MobiDB-lite"/>
    </source>
</evidence>
<dbReference type="PANTHER" id="PTHR23272:SF184">
    <property type="entry name" value="OS03G0311250 PROTEIN"/>
    <property type="match status" value="1"/>
</dbReference>
<feature type="compositionally biased region" description="Polar residues" evidence="1">
    <location>
        <begin position="43"/>
        <end position="56"/>
    </location>
</feature>
<name>A0A2Z6NNR0_TRISU</name>
<dbReference type="OrthoDB" id="1421006at2759"/>
<feature type="region of interest" description="Disordered" evidence="1">
    <location>
        <begin position="1"/>
        <end position="56"/>
    </location>
</feature>
<feature type="domain" description="HAT C-terminal dimerisation" evidence="2">
    <location>
        <begin position="185"/>
        <end position="268"/>
    </location>
</feature>
<protein>
    <recommendedName>
        <fullName evidence="2">HAT C-terminal dimerisation domain-containing protein</fullName>
    </recommendedName>
</protein>
<evidence type="ECO:0000259" key="2">
    <source>
        <dbReference type="Pfam" id="PF05699"/>
    </source>
</evidence>
<accession>A0A2Z6NNR0</accession>
<evidence type="ECO:0000313" key="3">
    <source>
        <dbReference type="EMBL" id="GAU45226.1"/>
    </source>
</evidence>
<dbReference type="Proteomes" id="UP000242715">
    <property type="component" value="Unassembled WGS sequence"/>
</dbReference>
<dbReference type="AlphaFoldDB" id="A0A2Z6NNR0"/>
<gene>
    <name evidence="3" type="ORF">TSUD_137980</name>
</gene>
<dbReference type="EMBL" id="DF974108">
    <property type="protein sequence ID" value="GAU45226.1"/>
    <property type="molecule type" value="Genomic_DNA"/>
</dbReference>
<proteinExistence type="predicted"/>
<dbReference type="SUPFAM" id="SSF53098">
    <property type="entry name" value="Ribonuclease H-like"/>
    <property type="match status" value="1"/>
</dbReference>
<keyword evidence="4" id="KW-1185">Reference proteome</keyword>
<dbReference type="GO" id="GO:0046983">
    <property type="term" value="F:protein dimerization activity"/>
    <property type="evidence" value="ECO:0007669"/>
    <property type="project" value="InterPro"/>
</dbReference>
<feature type="compositionally biased region" description="Polar residues" evidence="1">
    <location>
        <begin position="1"/>
        <end position="31"/>
    </location>
</feature>
<dbReference type="InterPro" id="IPR012337">
    <property type="entry name" value="RNaseH-like_sf"/>
</dbReference>
<dbReference type="Pfam" id="PF05699">
    <property type="entry name" value="Dimer_Tnp_hAT"/>
    <property type="match status" value="1"/>
</dbReference>
<reference evidence="4" key="1">
    <citation type="journal article" date="2017" name="Front. Plant Sci.">
        <title>Climate Clever Clovers: New Paradigm to Reduce the Environmental Footprint of Ruminants by Breeding Low Methanogenic Forages Utilizing Haplotype Variation.</title>
        <authorList>
            <person name="Kaur P."/>
            <person name="Appels R."/>
            <person name="Bayer P.E."/>
            <person name="Keeble-Gagnere G."/>
            <person name="Wang J."/>
            <person name="Hirakawa H."/>
            <person name="Shirasawa K."/>
            <person name="Vercoe P."/>
            <person name="Stefanova K."/>
            <person name="Durmic Z."/>
            <person name="Nichols P."/>
            <person name="Revell C."/>
            <person name="Isobe S.N."/>
            <person name="Edwards D."/>
            <person name="Erskine W."/>
        </authorList>
    </citation>
    <scope>NUCLEOTIDE SEQUENCE [LARGE SCALE GENOMIC DNA]</scope>
    <source>
        <strain evidence="4">cv. Daliak</strain>
    </source>
</reference>
<evidence type="ECO:0000313" key="4">
    <source>
        <dbReference type="Proteomes" id="UP000242715"/>
    </source>
</evidence>
<dbReference type="InterPro" id="IPR008906">
    <property type="entry name" value="HATC_C_dom"/>
</dbReference>
<sequence length="308" mass="34525">MASGSMPSGSMHSESVIGSNTQVDSSATSGSMPPPLNVIIPTQGENQAPLTQTPTQLGRVEGTIEDAQVRKRKPSRPPSNAWLYFTRENDKAKYTRYKYDYINKMYGSDKSKDMVKTLKELVNKLFAHYEVEYPIPSVSSSASLSHYTQNSTNSQTLDESDDDVDWDDAFNLKMKQKQVDVKKSELERYLAADNEDCKDYSFDILGWWKGKSTKYHVLSRMARDILAIPVSTVSSESAFSTGGRVLDSFRSCLNSNTVEALICTQNWIRKPTVIDLRQQMDEVQRLEEEIAGIRLTSGGEVNIDGMIT</sequence>
<organism evidence="3 4">
    <name type="scientific">Trifolium subterraneum</name>
    <name type="common">Subterranean clover</name>
    <dbReference type="NCBI Taxonomy" id="3900"/>
    <lineage>
        <taxon>Eukaryota</taxon>
        <taxon>Viridiplantae</taxon>
        <taxon>Streptophyta</taxon>
        <taxon>Embryophyta</taxon>
        <taxon>Tracheophyta</taxon>
        <taxon>Spermatophyta</taxon>
        <taxon>Magnoliopsida</taxon>
        <taxon>eudicotyledons</taxon>
        <taxon>Gunneridae</taxon>
        <taxon>Pentapetalae</taxon>
        <taxon>rosids</taxon>
        <taxon>fabids</taxon>
        <taxon>Fabales</taxon>
        <taxon>Fabaceae</taxon>
        <taxon>Papilionoideae</taxon>
        <taxon>50 kb inversion clade</taxon>
        <taxon>NPAAA clade</taxon>
        <taxon>Hologalegina</taxon>
        <taxon>IRL clade</taxon>
        <taxon>Trifolieae</taxon>
        <taxon>Trifolium</taxon>
    </lineage>
</organism>